<keyword evidence="4" id="KW-1185">Reference proteome</keyword>
<dbReference type="STRING" id="643867.Ftrac_3384"/>
<dbReference type="Gene3D" id="2.60.40.10">
    <property type="entry name" value="Immunoglobulins"/>
    <property type="match status" value="2"/>
</dbReference>
<feature type="domain" description="PKD" evidence="2">
    <location>
        <begin position="520"/>
        <end position="566"/>
    </location>
</feature>
<dbReference type="GO" id="GO:0005576">
    <property type="term" value="C:extracellular region"/>
    <property type="evidence" value="ECO:0007669"/>
    <property type="project" value="TreeGrafter"/>
</dbReference>
<dbReference type="InterPro" id="IPR000601">
    <property type="entry name" value="PKD_dom"/>
</dbReference>
<feature type="domain" description="PKD" evidence="2">
    <location>
        <begin position="586"/>
        <end position="652"/>
    </location>
</feature>
<protein>
    <submittedName>
        <fullName evidence="3">PKD domain containing protein</fullName>
    </submittedName>
</protein>
<dbReference type="EMBL" id="CP002349">
    <property type="protein sequence ID" value="ADR23358.1"/>
    <property type="molecule type" value="Genomic_DNA"/>
</dbReference>
<dbReference type="NCBIfam" id="TIGR04312">
    <property type="entry name" value="choice_anch_B"/>
    <property type="match status" value="1"/>
</dbReference>
<feature type="signal peptide" evidence="1">
    <location>
        <begin position="1"/>
        <end position="23"/>
    </location>
</feature>
<feature type="chain" id="PRO_5003187172" evidence="1">
    <location>
        <begin position="24"/>
        <end position="736"/>
    </location>
</feature>
<dbReference type="Pfam" id="PF18911">
    <property type="entry name" value="PKD_4"/>
    <property type="match status" value="2"/>
</dbReference>
<dbReference type="PANTHER" id="PTHR38787:SF3">
    <property type="entry name" value="REGULATORY P DOMAIN-CONTAINING PROTEIN"/>
    <property type="match status" value="1"/>
</dbReference>
<reference evidence="3 4" key="1">
    <citation type="journal article" date="2011" name="Stand. Genomic Sci.">
        <title>Complete genome sequence of Marivirga tractuosa type strain (H-43).</title>
        <authorList>
            <person name="Pagani I."/>
            <person name="Chertkov O."/>
            <person name="Lapidus A."/>
            <person name="Lucas S."/>
            <person name="Del Rio T.G."/>
            <person name="Tice H."/>
            <person name="Copeland A."/>
            <person name="Cheng J.F."/>
            <person name="Nolan M."/>
            <person name="Saunders E."/>
            <person name="Pitluck S."/>
            <person name="Held B."/>
            <person name="Goodwin L."/>
            <person name="Liolios K."/>
            <person name="Ovchinikova G."/>
            <person name="Ivanova N."/>
            <person name="Mavromatis K."/>
            <person name="Pati A."/>
            <person name="Chen A."/>
            <person name="Palaniappan K."/>
            <person name="Land M."/>
            <person name="Hauser L."/>
            <person name="Jeffries C.D."/>
            <person name="Detter J.C."/>
            <person name="Han C."/>
            <person name="Tapia R."/>
            <person name="Ngatchou-Djao O.D."/>
            <person name="Rohde M."/>
            <person name="Goker M."/>
            <person name="Spring S."/>
            <person name="Sikorski J."/>
            <person name="Woyke T."/>
            <person name="Bristow J."/>
            <person name="Eisen J.A."/>
            <person name="Markowitz V."/>
            <person name="Hugenholtz P."/>
            <person name="Klenk H.P."/>
            <person name="Kyrpides N.C."/>
        </authorList>
    </citation>
    <scope>NUCLEOTIDE SEQUENCE [LARGE SCALE GENOMIC DNA]</scope>
    <source>
        <strain evidence="4">ATCC 23168 / DSM 4126 / NBRC 15989 / NCIMB 1408 / VKM B-1430 / H-43</strain>
    </source>
</reference>
<dbReference type="RefSeq" id="WP_013455500.1">
    <property type="nucleotide sequence ID" value="NC_014759.1"/>
</dbReference>
<dbReference type="HOGENOM" id="CLU_376768_0_0_10"/>
<dbReference type="PANTHER" id="PTHR38787">
    <property type="entry name" value="REGULATORY P DOMAIN-CONTAINING PROTEIN"/>
    <property type="match status" value="1"/>
</dbReference>
<dbReference type="Proteomes" id="UP000008720">
    <property type="component" value="Chromosome"/>
</dbReference>
<dbReference type="InterPro" id="IPR022409">
    <property type="entry name" value="PKD/Chitinase_dom"/>
</dbReference>
<dbReference type="OrthoDB" id="291295at2"/>
<proteinExistence type="predicted"/>
<dbReference type="CDD" id="cd00146">
    <property type="entry name" value="PKD"/>
    <property type="match status" value="2"/>
</dbReference>
<evidence type="ECO:0000256" key="1">
    <source>
        <dbReference type="SAM" id="SignalP"/>
    </source>
</evidence>
<organism evidence="3 4">
    <name type="scientific">Marivirga tractuosa (strain ATCC 23168 / DSM 4126 / NBRC 15989 / NCIMB 1408 / VKM B-1430 / H-43)</name>
    <name type="common">Microscilla tractuosa</name>
    <name type="synonym">Flexibacter tractuosus</name>
    <dbReference type="NCBI Taxonomy" id="643867"/>
    <lineage>
        <taxon>Bacteria</taxon>
        <taxon>Pseudomonadati</taxon>
        <taxon>Bacteroidota</taxon>
        <taxon>Cytophagia</taxon>
        <taxon>Cytophagales</taxon>
        <taxon>Marivirgaceae</taxon>
        <taxon>Marivirga</taxon>
    </lineage>
</organism>
<dbReference type="AlphaFoldDB" id="E4TLS9"/>
<sequence>MTKNYLFLLVFILTINFAFSQTACENGTVNGFDCNQVDFYANINNSNLSGSSGVAGADIWGWTDPQSGIEYALMCQTNGVVFVSIENPSDPIIIGRLESQTGNASSWRDIKVYNDHAFVVADNNSGHGMQVFDLKRLRDYSGSILDFNADAVYNGVSSAHNVVINEASGFAYIVGARGASNNCGAGGLHIVDIRDPKNPKYAGCFDADGYTHDAQCVIYNGPDSDYQGQEICFNANENTVTIANVENKGNTSLIAKSGFPQSAYSHQGWLTEDHQYFISNDELDEQGNGFNTRTLIWDVRDLDNPVLINQHYSEKSSIDHNLYIKNNKIYQSNYTSGLVILDANKVNEGEIRERAFFDTYPNSNNNSFNGSWSNFPFFESGVVVVSDINNGLFVLQPNLKEYIDSHPIFEGCGIDNTLSVGITEGLDVQSYQWQLIQDGGSINIQNSNNFSGVNTAELTINLEQEGVEEMKFRCKVVFENGEIAYSYNSNSNSGVPSASFNAELNNLEVSFVNYTSAADSFEWDFGDGSEISTEENPVHIYDEVGTYEVVLTVSNDCGTDSYNYAVDLSACIPAADFSYHTEDGQFNFYSSSDPANEFEWDFGDGSPISTEINPSHTYAEEDNYTVTLVVRNECGESTYSETLDVEKILSNDKELRKEFKVFPNPFQNNLNVKNLNINALERLEIIDQGGRKLIDIKHFSDTSDLSFRTDYWNKGMYYLVITKKNGQREVSKILKH</sequence>
<dbReference type="Pfam" id="PF18962">
    <property type="entry name" value="Por_Secre_tail"/>
    <property type="match status" value="1"/>
</dbReference>
<dbReference type="InterPro" id="IPR035986">
    <property type="entry name" value="PKD_dom_sf"/>
</dbReference>
<dbReference type="SMART" id="SM00089">
    <property type="entry name" value="PKD"/>
    <property type="match status" value="2"/>
</dbReference>
<dbReference type="PROSITE" id="PS50093">
    <property type="entry name" value="PKD"/>
    <property type="match status" value="2"/>
</dbReference>
<name>E4TLS9_MARTH</name>
<dbReference type="InterPro" id="IPR026444">
    <property type="entry name" value="Secre_tail"/>
</dbReference>
<evidence type="ECO:0000313" key="3">
    <source>
        <dbReference type="EMBL" id="ADR23358.1"/>
    </source>
</evidence>
<gene>
    <name evidence="3" type="ordered locus">Ftrac_3384</name>
</gene>
<dbReference type="InterPro" id="IPR027589">
    <property type="entry name" value="Choice_anch_B"/>
</dbReference>
<evidence type="ECO:0000259" key="2">
    <source>
        <dbReference type="PROSITE" id="PS50093"/>
    </source>
</evidence>
<dbReference type="eggNOG" id="COG5276">
    <property type="taxonomic scope" value="Bacteria"/>
</dbReference>
<dbReference type="eggNOG" id="COG3291">
    <property type="taxonomic scope" value="Bacteria"/>
</dbReference>
<accession>E4TLS9</accession>
<dbReference type="SUPFAM" id="SSF49299">
    <property type="entry name" value="PKD domain"/>
    <property type="match status" value="2"/>
</dbReference>
<keyword evidence="1" id="KW-0732">Signal</keyword>
<evidence type="ECO:0000313" key="4">
    <source>
        <dbReference type="Proteomes" id="UP000008720"/>
    </source>
</evidence>
<dbReference type="KEGG" id="mtt:Ftrac_3384"/>
<dbReference type="InterPro" id="IPR013783">
    <property type="entry name" value="Ig-like_fold"/>
</dbReference>
<dbReference type="NCBIfam" id="TIGR04183">
    <property type="entry name" value="Por_Secre_tail"/>
    <property type="match status" value="1"/>
</dbReference>